<dbReference type="InterPro" id="IPR003779">
    <property type="entry name" value="CMD-like"/>
</dbReference>
<dbReference type="Proteomes" id="UP001526201">
    <property type="component" value="Unassembled WGS sequence"/>
</dbReference>
<sequence length="158" mass="17510">MDAEHVWIDKQTPEAYRAAVGVSTAVFNAAKEAELPRTLVELINVRVSLLNGCATCLEVHFRKAAEAGVTPKQLATLSQWRETELFDEREQAALRLAEITTELPDHDTAEREYARARAVLTEEELSAIVWVAIAINAFNRVSILSRHPVRASSTGTAR</sequence>
<dbReference type="PANTHER" id="PTHR35446:SF2">
    <property type="entry name" value="CARBOXYMUCONOLACTONE DECARBOXYLASE-LIKE DOMAIN-CONTAINING PROTEIN"/>
    <property type="match status" value="1"/>
</dbReference>
<dbReference type="PANTHER" id="PTHR35446">
    <property type="entry name" value="SI:CH211-175M2.5"/>
    <property type="match status" value="1"/>
</dbReference>
<evidence type="ECO:0000313" key="2">
    <source>
        <dbReference type="EMBL" id="MCV7227553.1"/>
    </source>
</evidence>
<name>A0ABT3CDU9_9MYCO</name>
<dbReference type="RefSeq" id="WP_264068484.1">
    <property type="nucleotide sequence ID" value="NZ_JACKTY010000029.1"/>
</dbReference>
<proteinExistence type="predicted"/>
<dbReference type="NCBIfam" id="TIGR00778">
    <property type="entry name" value="ahpD_dom"/>
    <property type="match status" value="1"/>
</dbReference>
<dbReference type="Pfam" id="PF02627">
    <property type="entry name" value="CMD"/>
    <property type="match status" value="1"/>
</dbReference>
<reference evidence="2 3" key="1">
    <citation type="journal article" date="2022" name="BMC Genomics">
        <title>Comparative genome analysis of mycobacteria focusing on tRNA and non-coding RNA.</title>
        <authorList>
            <person name="Behra P.R.K."/>
            <person name="Pettersson B.M.F."/>
            <person name="Ramesh M."/>
            <person name="Das S."/>
            <person name="Dasgupta S."/>
            <person name="Kirsebom L.A."/>
        </authorList>
    </citation>
    <scope>NUCLEOTIDE SEQUENCE [LARGE SCALE GENOMIC DNA]</scope>
    <source>
        <strain evidence="2 3">DSM 44078</strain>
    </source>
</reference>
<dbReference type="InterPro" id="IPR029032">
    <property type="entry name" value="AhpD-like"/>
</dbReference>
<evidence type="ECO:0000259" key="1">
    <source>
        <dbReference type="Pfam" id="PF02627"/>
    </source>
</evidence>
<dbReference type="EMBL" id="JACKTY010000029">
    <property type="protein sequence ID" value="MCV7227553.1"/>
    <property type="molecule type" value="Genomic_DNA"/>
</dbReference>
<keyword evidence="3" id="KW-1185">Reference proteome</keyword>
<evidence type="ECO:0000313" key="3">
    <source>
        <dbReference type="Proteomes" id="UP001526201"/>
    </source>
</evidence>
<dbReference type="SUPFAM" id="SSF69118">
    <property type="entry name" value="AhpD-like"/>
    <property type="match status" value="1"/>
</dbReference>
<gene>
    <name evidence="2" type="ORF">H7J73_16115</name>
</gene>
<protein>
    <submittedName>
        <fullName evidence="2">Carboxymuconolactone decarboxylase family protein</fullName>
    </submittedName>
</protein>
<comment type="caution">
    <text evidence="2">The sequence shown here is derived from an EMBL/GenBank/DDBJ whole genome shotgun (WGS) entry which is preliminary data.</text>
</comment>
<organism evidence="2 3">
    <name type="scientific">Mycolicibacterium komossense</name>
    <dbReference type="NCBI Taxonomy" id="1779"/>
    <lineage>
        <taxon>Bacteria</taxon>
        <taxon>Bacillati</taxon>
        <taxon>Actinomycetota</taxon>
        <taxon>Actinomycetes</taxon>
        <taxon>Mycobacteriales</taxon>
        <taxon>Mycobacteriaceae</taxon>
        <taxon>Mycolicibacterium</taxon>
    </lineage>
</organism>
<feature type="domain" description="Carboxymuconolactone decarboxylase-like" evidence="1">
    <location>
        <begin position="13"/>
        <end position="98"/>
    </location>
</feature>
<dbReference type="InterPro" id="IPR004675">
    <property type="entry name" value="AhpD_core"/>
</dbReference>
<dbReference type="Gene3D" id="1.20.1290.10">
    <property type="entry name" value="AhpD-like"/>
    <property type="match status" value="1"/>
</dbReference>
<accession>A0ABT3CDU9</accession>